<dbReference type="AlphaFoldDB" id="A0A165D143"/>
<name>A0A165D143_EXIGL</name>
<keyword evidence="2" id="KW-1185">Reference proteome</keyword>
<dbReference type="OrthoDB" id="3344688at2759"/>
<feature type="non-terminal residue" evidence="1">
    <location>
        <position position="57"/>
    </location>
</feature>
<protein>
    <submittedName>
        <fullName evidence="1">Uncharacterized protein</fullName>
    </submittedName>
</protein>
<dbReference type="InParanoid" id="A0A165D143"/>
<sequence length="57" mass="6329">VLRRFGMESCTPAKTPLDPRIPLTHDMSPRTEAEREVMRNVPYINAVGALAYLATAT</sequence>
<feature type="non-terminal residue" evidence="1">
    <location>
        <position position="1"/>
    </location>
</feature>
<proteinExistence type="predicted"/>
<evidence type="ECO:0000313" key="2">
    <source>
        <dbReference type="Proteomes" id="UP000077266"/>
    </source>
</evidence>
<dbReference type="Proteomes" id="UP000077266">
    <property type="component" value="Unassembled WGS sequence"/>
</dbReference>
<dbReference type="EMBL" id="KV426263">
    <property type="protein sequence ID" value="KZV83598.1"/>
    <property type="molecule type" value="Genomic_DNA"/>
</dbReference>
<organism evidence="1 2">
    <name type="scientific">Exidia glandulosa HHB12029</name>
    <dbReference type="NCBI Taxonomy" id="1314781"/>
    <lineage>
        <taxon>Eukaryota</taxon>
        <taxon>Fungi</taxon>
        <taxon>Dikarya</taxon>
        <taxon>Basidiomycota</taxon>
        <taxon>Agaricomycotina</taxon>
        <taxon>Agaricomycetes</taxon>
        <taxon>Auriculariales</taxon>
        <taxon>Exidiaceae</taxon>
        <taxon>Exidia</taxon>
    </lineage>
</organism>
<evidence type="ECO:0000313" key="1">
    <source>
        <dbReference type="EMBL" id="KZV83598.1"/>
    </source>
</evidence>
<accession>A0A165D143</accession>
<reference evidence="1 2" key="1">
    <citation type="journal article" date="2016" name="Mol. Biol. Evol.">
        <title>Comparative Genomics of Early-Diverging Mushroom-Forming Fungi Provides Insights into the Origins of Lignocellulose Decay Capabilities.</title>
        <authorList>
            <person name="Nagy L.G."/>
            <person name="Riley R."/>
            <person name="Tritt A."/>
            <person name="Adam C."/>
            <person name="Daum C."/>
            <person name="Floudas D."/>
            <person name="Sun H."/>
            <person name="Yadav J.S."/>
            <person name="Pangilinan J."/>
            <person name="Larsson K.H."/>
            <person name="Matsuura K."/>
            <person name="Barry K."/>
            <person name="Labutti K."/>
            <person name="Kuo R."/>
            <person name="Ohm R.A."/>
            <person name="Bhattacharya S.S."/>
            <person name="Shirouzu T."/>
            <person name="Yoshinaga Y."/>
            <person name="Martin F.M."/>
            <person name="Grigoriev I.V."/>
            <person name="Hibbett D.S."/>
        </authorList>
    </citation>
    <scope>NUCLEOTIDE SEQUENCE [LARGE SCALE GENOMIC DNA]</scope>
    <source>
        <strain evidence="1 2">HHB12029</strain>
    </source>
</reference>
<gene>
    <name evidence="1" type="ORF">EXIGLDRAFT_583010</name>
</gene>